<reference evidence="16 17" key="2">
    <citation type="journal article" date="2007" name="PLoS Biol.">
        <title>Principles of genome evolution in the Drosophila melanogaster species group.</title>
        <authorList>
            <person name="Ranz J.M."/>
            <person name="Maurin D."/>
            <person name="Chan Y.S."/>
            <person name="von Grotthuss M."/>
            <person name="Hillier L.W."/>
            <person name="Roote J."/>
            <person name="Ashburner M."/>
            <person name="Bergman C.M."/>
        </authorList>
    </citation>
    <scope>NUCLEOTIDE SEQUENCE [LARGE SCALE GENOMIC DNA]</scope>
    <source>
        <strain evidence="17">Tai18E2 / Tucson 14021-0261.01</strain>
    </source>
</reference>
<keyword evidence="12" id="KW-0472">Membrane</keyword>
<dbReference type="GO" id="GO:0005615">
    <property type="term" value="C:extracellular space"/>
    <property type="evidence" value="ECO:0007669"/>
    <property type="project" value="UniProtKB-ARBA"/>
</dbReference>
<dbReference type="GO" id="GO:0090729">
    <property type="term" value="F:toxin activity"/>
    <property type="evidence" value="ECO:0007669"/>
    <property type="project" value="UniProtKB-KW"/>
</dbReference>
<evidence type="ECO:0000256" key="13">
    <source>
        <dbReference type="SAM" id="SignalP"/>
    </source>
</evidence>
<evidence type="ECO:0000256" key="3">
    <source>
        <dbReference type="ARBA" id="ARBA00006654"/>
    </source>
</evidence>
<dbReference type="HOGENOM" id="CLU_005854_7_1_1"/>
<dbReference type="SUPFAM" id="SSF55816">
    <property type="entry name" value="5'-nucleotidase (syn. UDP-sugar hydrolase), C-terminal domain"/>
    <property type="match status" value="2"/>
</dbReference>
<dbReference type="CDD" id="cd07409">
    <property type="entry name" value="MPP_CD73_N"/>
    <property type="match status" value="2"/>
</dbReference>
<comment type="subcellular location">
    <subcellularLocation>
        <location evidence="2">Secreted</location>
    </subcellularLocation>
</comment>
<feature type="transmembrane region" description="Helical" evidence="12">
    <location>
        <begin position="568"/>
        <end position="591"/>
    </location>
</feature>
<dbReference type="PANTHER" id="PTHR11575">
    <property type="entry name" value="5'-NUCLEOTIDASE-RELATED"/>
    <property type="match status" value="1"/>
</dbReference>
<dbReference type="Pfam" id="PF02872">
    <property type="entry name" value="5_nucleotid_C"/>
    <property type="match status" value="2"/>
</dbReference>
<evidence type="ECO:0000256" key="1">
    <source>
        <dbReference type="ARBA" id="ARBA00000815"/>
    </source>
</evidence>
<keyword evidence="4" id="KW-1201">Platelet aggregation inhibiting toxin</keyword>
<feature type="chain" id="PRO_5006458779" evidence="13">
    <location>
        <begin position="21"/>
        <end position="1192"/>
    </location>
</feature>
<keyword evidence="10 16" id="KW-0378">Hydrolase</keyword>
<dbReference type="FunFam" id="3.60.21.10:FF:000020">
    <property type="entry name" value="NT5E isoform 4"/>
    <property type="match status" value="2"/>
</dbReference>
<dbReference type="InterPro" id="IPR006146">
    <property type="entry name" value="5'-Nucleotdase_CS"/>
</dbReference>
<evidence type="ECO:0000259" key="14">
    <source>
        <dbReference type="Pfam" id="PF00149"/>
    </source>
</evidence>
<dbReference type="AlphaFoldDB" id="B4P7Y8"/>
<dbReference type="Pfam" id="PF00149">
    <property type="entry name" value="Metallophos"/>
    <property type="match status" value="2"/>
</dbReference>
<keyword evidence="12" id="KW-1133">Transmembrane helix</keyword>
<dbReference type="KEGG" id="dya:Dyak_GE11670"/>
<keyword evidence="8 13" id="KW-0732">Signal</keyword>
<dbReference type="InterPro" id="IPR006179">
    <property type="entry name" value="5_nucleotidase/apyrase"/>
</dbReference>
<keyword evidence="7" id="KW-0479">Metal-binding</keyword>
<dbReference type="GO" id="GO:0046872">
    <property type="term" value="F:metal ion binding"/>
    <property type="evidence" value="ECO:0007669"/>
    <property type="project" value="UniProtKB-KW"/>
</dbReference>
<keyword evidence="6" id="KW-0800">Toxin</keyword>
<gene>
    <name evidence="16" type="primary">Dyak\GE11670</name>
    <name evidence="16" type="synonym">dyak_GLEANR_11983</name>
    <name evidence="16" type="synonym">GE11670</name>
    <name evidence="16" type="ORF">Dyak_GE11670</name>
</gene>
<feature type="domain" description="5'-Nucleotidase C-terminal" evidence="15">
    <location>
        <begin position="929"/>
        <end position="1103"/>
    </location>
</feature>
<dbReference type="Gene3D" id="3.90.780.10">
    <property type="entry name" value="5'-Nucleotidase, C-terminal domain"/>
    <property type="match status" value="2"/>
</dbReference>
<evidence type="ECO:0000256" key="4">
    <source>
        <dbReference type="ARBA" id="ARBA00022442"/>
    </source>
</evidence>
<dbReference type="Gene3D" id="3.60.21.10">
    <property type="match status" value="2"/>
</dbReference>
<dbReference type="EMBL" id="CM000158">
    <property type="protein sequence ID" value="EDW92143.2"/>
    <property type="molecule type" value="Genomic_DNA"/>
</dbReference>
<evidence type="ECO:0000259" key="15">
    <source>
        <dbReference type="Pfam" id="PF02872"/>
    </source>
</evidence>
<dbReference type="SMR" id="B4P7Y8"/>
<protein>
    <submittedName>
        <fullName evidence="16">Uncharacterized protein</fullName>
    </submittedName>
</protein>
<evidence type="ECO:0000256" key="6">
    <source>
        <dbReference type="ARBA" id="ARBA00022656"/>
    </source>
</evidence>
<dbReference type="InterPro" id="IPR029052">
    <property type="entry name" value="Metallo-depent_PP-like"/>
</dbReference>
<evidence type="ECO:0000313" key="17">
    <source>
        <dbReference type="Proteomes" id="UP000002282"/>
    </source>
</evidence>
<comment type="catalytic activity">
    <reaction evidence="1">
        <text>a ribonucleoside 5'-phosphate + H2O = a ribonucleoside + phosphate</text>
        <dbReference type="Rhea" id="RHEA:12484"/>
        <dbReference type="ChEBI" id="CHEBI:15377"/>
        <dbReference type="ChEBI" id="CHEBI:18254"/>
        <dbReference type="ChEBI" id="CHEBI:43474"/>
        <dbReference type="ChEBI" id="CHEBI:58043"/>
        <dbReference type="EC" id="3.1.3.5"/>
    </reaction>
</comment>
<dbReference type="PROSITE" id="PS00786">
    <property type="entry name" value="5_NUCLEOTIDASE_2"/>
    <property type="match status" value="1"/>
</dbReference>
<feature type="transmembrane region" description="Helical" evidence="12">
    <location>
        <begin position="598"/>
        <end position="617"/>
    </location>
</feature>
<evidence type="ECO:0000256" key="5">
    <source>
        <dbReference type="ARBA" id="ARBA00022525"/>
    </source>
</evidence>
<evidence type="ECO:0000256" key="12">
    <source>
        <dbReference type="SAM" id="Phobius"/>
    </source>
</evidence>
<dbReference type="OrthoDB" id="7722975at2759"/>
<proteinExistence type="inferred from homology"/>
<dbReference type="GO" id="GO:0008253">
    <property type="term" value="F:5'-nucleotidase activity"/>
    <property type="evidence" value="ECO:0007669"/>
    <property type="project" value="UniProtKB-EC"/>
</dbReference>
<evidence type="ECO:0000256" key="11">
    <source>
        <dbReference type="ARBA" id="ARBA00023240"/>
    </source>
</evidence>
<comment type="similarity">
    <text evidence="3">Belongs to the 5'-nucleotidase family.</text>
</comment>
<dbReference type="SUPFAM" id="SSF56300">
    <property type="entry name" value="Metallo-dependent phosphatases"/>
    <property type="match status" value="2"/>
</dbReference>
<dbReference type="InterPro" id="IPR004843">
    <property type="entry name" value="Calcineurin-like_PHP"/>
</dbReference>
<dbReference type="PANTHER" id="PTHR11575:SF24">
    <property type="entry name" value="5'-NUCLEOTIDASE"/>
    <property type="match status" value="1"/>
</dbReference>
<keyword evidence="11" id="KW-1199">Hemostasis impairing toxin</keyword>
<dbReference type="GO" id="GO:0006196">
    <property type="term" value="P:AMP catabolic process"/>
    <property type="evidence" value="ECO:0007669"/>
    <property type="project" value="TreeGrafter"/>
</dbReference>
<accession>B4P7Y8</accession>
<dbReference type="InterPro" id="IPR036907">
    <property type="entry name" value="5'-Nucleotdase_C_sf"/>
</dbReference>
<evidence type="ECO:0000256" key="7">
    <source>
        <dbReference type="ARBA" id="ARBA00022723"/>
    </source>
</evidence>
<feature type="signal peptide" evidence="13">
    <location>
        <begin position="1"/>
        <end position="20"/>
    </location>
</feature>
<feature type="domain" description="Calcineurin-like phosphoesterase" evidence="14">
    <location>
        <begin position="618"/>
        <end position="837"/>
    </location>
</feature>
<dbReference type="FunFam" id="3.90.780.10:FF:000004">
    <property type="entry name" value="UDP-sugar hydrolase, putative"/>
    <property type="match status" value="1"/>
</dbReference>
<keyword evidence="9" id="KW-0547">Nucleotide-binding</keyword>
<evidence type="ECO:0000256" key="8">
    <source>
        <dbReference type="ARBA" id="ARBA00022729"/>
    </source>
</evidence>
<feature type="domain" description="Calcineurin-like phosphoesterase" evidence="14">
    <location>
        <begin position="35"/>
        <end position="254"/>
    </location>
</feature>
<keyword evidence="12" id="KW-0812">Transmembrane</keyword>
<organism evidence="16 17">
    <name type="scientific">Drosophila yakuba</name>
    <name type="common">Fruit fly</name>
    <dbReference type="NCBI Taxonomy" id="7245"/>
    <lineage>
        <taxon>Eukaryota</taxon>
        <taxon>Metazoa</taxon>
        <taxon>Ecdysozoa</taxon>
        <taxon>Arthropoda</taxon>
        <taxon>Hexapoda</taxon>
        <taxon>Insecta</taxon>
        <taxon>Pterygota</taxon>
        <taxon>Neoptera</taxon>
        <taxon>Endopterygota</taxon>
        <taxon>Diptera</taxon>
        <taxon>Brachycera</taxon>
        <taxon>Muscomorpha</taxon>
        <taxon>Ephydroidea</taxon>
        <taxon>Drosophilidae</taxon>
        <taxon>Drosophila</taxon>
        <taxon>Sophophora</taxon>
    </lineage>
</organism>
<name>B4P7Y8_DROYA</name>
<evidence type="ECO:0000313" key="16">
    <source>
        <dbReference type="EMBL" id="EDW92143.2"/>
    </source>
</evidence>
<sequence>MPSRWHFGISVILLAHWTAANPILSHPKVATEFIILHNNDMHARFDQTSVNSGTCPPEDAHTNKCYGGFARVAHEVRKYRKEAQEGGTSVLYLNAGDTYTGTAWFTIFKDKIASAFLNKLKPDAISLGNHEFDERVEGLIPFLNEVTFPVLACNLDLSKVPQLKATKHLAHSAILETNGTKIGVIGYLTPDTKKLTLNMDVEFNEEVESINVEAKKLKAQGIKIIIALGHSGYLKDLEIAKKCPEVDIVIGGHTNTFLYTGAQPDAEHIDGPYPTMVKQNSGKEVPVVQAYAYTKYLGKLHVQFDADGNLIEWDGSPILLNASVAQEQDLLDLLEVFRPNVTRLEKSVVGHTKVHLEGNKAVCRAEECNLGNLIADAFVFSRLLEEQGGDFWTDAAISITQGGGIRSSIEKRSDGAITDNDLLSVLPWRNKLYVVPMPGSYIRQALEHAAVLRGKDSDGGFLQVSGIHVVFNLNKPEGQRVVSVQVRCAACQVPTYSDLNDTATYNVVLGEFLLDGGDGHVFRHSAHQPQRLQNNDLEAVSQYLAQRDYVFPEIEGRIVFINSSSAPLMSSAVLLLISSLLLKIITFLVTMCAATPQWMVILPLVLFFLDGISGFKFTLLHTNDMHSWYDPISDKDERCKAGEDEGGFCYGGFGRVAAVVTAARNNGTDPVIYLNGGDSFQGTAWFSVYRGKMVAQMLNFLAPDAMTLGVHELDDGTDALAEFLNNITFPVVSSNINLIKEPKLAANNKLVTSAVITKGNRKIGIVGYIRPDTKERTQPSNVIFKQEVPAINTETKELKEQGIDIIIALGHSGYEKDKEIARRCPDVDVVVGGQSHTFLYSGKAPSKEIPVGPYPTIVMKPDGRKVPVVQAYAYTKYLGNLTLEFDNGGNLLSFKGSPILLDHRFQPSREVQDYLQLYRQVIDDMERHVVGTTSVYLNGDRKSCGYGECNFGNFIADSFVYARVVQTMADRRSWTDASIGLINAGAIRASINPGETGAITEADVVTVLPFSQELFYTRISGSQLMKALEHSAHMRSKHITSAHLQVSGLRLKFNHSLAKGERITEIRALCSECQIPHYEAVDTDRYYGVVVTSFLLNGGEGYSFIDPKRPEVENMTILDRMAVIQYLQEHKVVYPEREERQSLQQRYMANSGYNMYLKPLVILCFCTCVIDLSFKCLVFPRTDCVSMGHHYH</sequence>
<evidence type="ECO:0000256" key="2">
    <source>
        <dbReference type="ARBA" id="ARBA00004613"/>
    </source>
</evidence>
<dbReference type="GO" id="GO:0000166">
    <property type="term" value="F:nucleotide binding"/>
    <property type="evidence" value="ECO:0007669"/>
    <property type="project" value="UniProtKB-KW"/>
</dbReference>
<feature type="domain" description="5'-Nucleotidase C-terminal" evidence="15">
    <location>
        <begin position="348"/>
        <end position="519"/>
    </location>
</feature>
<dbReference type="PRINTS" id="PR01607">
    <property type="entry name" value="APYRASEFAMLY"/>
</dbReference>
<dbReference type="InterPro" id="IPR008334">
    <property type="entry name" value="5'-Nucleotdase_C"/>
</dbReference>
<keyword evidence="17" id="KW-1185">Reference proteome</keyword>
<dbReference type="eggNOG" id="KOG4419">
    <property type="taxonomic scope" value="Eukaryota"/>
</dbReference>
<evidence type="ECO:0000256" key="9">
    <source>
        <dbReference type="ARBA" id="ARBA00022741"/>
    </source>
</evidence>
<keyword evidence="5" id="KW-0964">Secreted</keyword>
<reference evidence="16 17" key="1">
    <citation type="journal article" date="2007" name="Nature">
        <title>Evolution of genes and genomes on the Drosophila phylogeny.</title>
        <authorList>
            <consortium name="Drosophila 12 Genomes Consortium"/>
            <person name="Clark A.G."/>
            <person name="Eisen M.B."/>
            <person name="Smith D.R."/>
            <person name="Bergman C.M."/>
            <person name="Oliver B."/>
            <person name="Markow T.A."/>
            <person name="Kaufman T.C."/>
            <person name="Kellis M."/>
            <person name="Gelbart W."/>
            <person name="Iyer V.N."/>
            <person name="Pollard D.A."/>
            <person name="Sackton T.B."/>
            <person name="Larracuente A.M."/>
            <person name="Singh N.D."/>
            <person name="Abad J.P."/>
            <person name="Abt D.N."/>
            <person name="Adryan B."/>
            <person name="Aguade M."/>
            <person name="Akashi H."/>
            <person name="Anderson W.W."/>
            <person name="Aquadro C.F."/>
            <person name="Ardell D.H."/>
            <person name="Arguello R."/>
            <person name="Artieri C.G."/>
            <person name="Barbash D.A."/>
            <person name="Barker D."/>
            <person name="Barsanti P."/>
            <person name="Batterham P."/>
            <person name="Batzoglou S."/>
            <person name="Begun D."/>
            <person name="Bhutkar A."/>
            <person name="Blanco E."/>
            <person name="Bosak S.A."/>
            <person name="Bradley R.K."/>
            <person name="Brand A.D."/>
            <person name="Brent M.R."/>
            <person name="Brooks A.N."/>
            <person name="Brown R.H."/>
            <person name="Butlin R.K."/>
            <person name="Caggese C."/>
            <person name="Calvi B.R."/>
            <person name="Bernardo de Carvalho A."/>
            <person name="Caspi A."/>
            <person name="Castrezana S."/>
            <person name="Celniker S.E."/>
            <person name="Chang J.L."/>
            <person name="Chapple C."/>
            <person name="Chatterji S."/>
            <person name="Chinwalla A."/>
            <person name="Civetta A."/>
            <person name="Clifton S.W."/>
            <person name="Comeron J.M."/>
            <person name="Costello J.C."/>
            <person name="Coyne J.A."/>
            <person name="Daub J."/>
            <person name="David R.G."/>
            <person name="Delcher A.L."/>
            <person name="Delehaunty K."/>
            <person name="Do C.B."/>
            <person name="Ebling H."/>
            <person name="Edwards K."/>
            <person name="Eickbush T."/>
            <person name="Evans J.D."/>
            <person name="Filipski A."/>
            <person name="Findeiss S."/>
            <person name="Freyhult E."/>
            <person name="Fulton L."/>
            <person name="Fulton R."/>
            <person name="Garcia A.C."/>
            <person name="Gardiner A."/>
            <person name="Garfield D.A."/>
            <person name="Garvin B.E."/>
            <person name="Gibson G."/>
            <person name="Gilbert D."/>
            <person name="Gnerre S."/>
            <person name="Godfrey J."/>
            <person name="Good R."/>
            <person name="Gotea V."/>
            <person name="Gravely B."/>
            <person name="Greenberg A.J."/>
            <person name="Griffiths-Jones S."/>
            <person name="Gross S."/>
            <person name="Guigo R."/>
            <person name="Gustafson E.A."/>
            <person name="Haerty W."/>
            <person name="Hahn M.W."/>
            <person name="Halligan D.L."/>
            <person name="Halpern A.L."/>
            <person name="Halter G.M."/>
            <person name="Han M.V."/>
            <person name="Heger A."/>
            <person name="Hillier L."/>
            <person name="Hinrichs A.S."/>
            <person name="Holmes I."/>
            <person name="Hoskins R.A."/>
            <person name="Hubisz M.J."/>
            <person name="Hultmark D."/>
            <person name="Huntley M.A."/>
            <person name="Jaffe D.B."/>
            <person name="Jagadeeshan S."/>
            <person name="Jeck W.R."/>
            <person name="Johnson J."/>
            <person name="Jones C.D."/>
            <person name="Jordan W.C."/>
            <person name="Karpen G.H."/>
            <person name="Kataoka E."/>
            <person name="Keightley P.D."/>
            <person name="Kheradpour P."/>
            <person name="Kirkness E.F."/>
            <person name="Koerich L.B."/>
            <person name="Kristiansen K."/>
            <person name="Kudrna D."/>
            <person name="Kulathinal R.J."/>
            <person name="Kumar S."/>
            <person name="Kwok R."/>
            <person name="Lander E."/>
            <person name="Langley C.H."/>
            <person name="Lapoint R."/>
            <person name="Lazzaro B.P."/>
            <person name="Lee S.J."/>
            <person name="Levesque L."/>
            <person name="Li R."/>
            <person name="Lin C.F."/>
            <person name="Lin M.F."/>
            <person name="Lindblad-Toh K."/>
            <person name="Llopart A."/>
            <person name="Long M."/>
            <person name="Low L."/>
            <person name="Lozovsky E."/>
            <person name="Lu J."/>
            <person name="Luo M."/>
            <person name="Machado C.A."/>
            <person name="Makalowski W."/>
            <person name="Marzo M."/>
            <person name="Matsuda M."/>
            <person name="Matzkin L."/>
            <person name="McAllister B."/>
            <person name="McBride C.S."/>
            <person name="McKernan B."/>
            <person name="McKernan K."/>
            <person name="Mendez-Lago M."/>
            <person name="Minx P."/>
            <person name="Mollenhauer M.U."/>
            <person name="Montooth K."/>
            <person name="Mount S.M."/>
            <person name="Mu X."/>
            <person name="Myers E."/>
            <person name="Negre B."/>
            <person name="Newfeld S."/>
            <person name="Nielsen R."/>
            <person name="Noor M.A."/>
            <person name="O'Grady P."/>
            <person name="Pachter L."/>
            <person name="Papaceit M."/>
            <person name="Parisi M.J."/>
            <person name="Parisi M."/>
            <person name="Parts L."/>
            <person name="Pedersen J.S."/>
            <person name="Pesole G."/>
            <person name="Phillippy A.M."/>
            <person name="Ponting C.P."/>
            <person name="Pop M."/>
            <person name="Porcelli D."/>
            <person name="Powell J.R."/>
            <person name="Prohaska S."/>
            <person name="Pruitt K."/>
            <person name="Puig M."/>
            <person name="Quesneville H."/>
            <person name="Ram K.R."/>
            <person name="Rand D."/>
            <person name="Rasmussen M.D."/>
            <person name="Reed L.K."/>
            <person name="Reenan R."/>
            <person name="Reily A."/>
            <person name="Remington K.A."/>
            <person name="Rieger T.T."/>
            <person name="Ritchie M.G."/>
            <person name="Robin C."/>
            <person name="Rogers Y.H."/>
            <person name="Rohde C."/>
            <person name="Rozas J."/>
            <person name="Rubenfield M.J."/>
            <person name="Ruiz A."/>
            <person name="Russo S."/>
            <person name="Salzberg S.L."/>
            <person name="Sanchez-Gracia A."/>
            <person name="Saranga D.J."/>
            <person name="Sato H."/>
            <person name="Schaeffer S.W."/>
            <person name="Schatz M.C."/>
            <person name="Schlenke T."/>
            <person name="Schwartz R."/>
            <person name="Segarra C."/>
            <person name="Singh R.S."/>
            <person name="Sirot L."/>
            <person name="Sirota M."/>
            <person name="Sisneros N.B."/>
            <person name="Smith C.D."/>
            <person name="Smith T.F."/>
            <person name="Spieth J."/>
            <person name="Stage D.E."/>
            <person name="Stark A."/>
            <person name="Stephan W."/>
            <person name="Strausberg R.L."/>
            <person name="Strempel S."/>
            <person name="Sturgill D."/>
            <person name="Sutton G."/>
            <person name="Sutton G.G."/>
            <person name="Tao W."/>
            <person name="Teichmann S."/>
            <person name="Tobari Y.N."/>
            <person name="Tomimura Y."/>
            <person name="Tsolas J.M."/>
            <person name="Valente V.L."/>
            <person name="Venter E."/>
            <person name="Venter J.C."/>
            <person name="Vicario S."/>
            <person name="Vieira F.G."/>
            <person name="Vilella A.J."/>
            <person name="Villasante A."/>
            <person name="Walenz B."/>
            <person name="Wang J."/>
            <person name="Wasserman M."/>
            <person name="Watts T."/>
            <person name="Wilson D."/>
            <person name="Wilson R.K."/>
            <person name="Wing R.A."/>
            <person name="Wolfner M.F."/>
            <person name="Wong A."/>
            <person name="Wong G.K."/>
            <person name="Wu C.I."/>
            <person name="Wu G."/>
            <person name="Yamamoto D."/>
            <person name="Yang H.P."/>
            <person name="Yang S.P."/>
            <person name="Yorke J.A."/>
            <person name="Yoshida K."/>
            <person name="Zdobnov E."/>
            <person name="Zhang P."/>
            <person name="Zhang Y."/>
            <person name="Zimin A.V."/>
            <person name="Baldwin J."/>
            <person name="Abdouelleil A."/>
            <person name="Abdulkadir J."/>
            <person name="Abebe A."/>
            <person name="Abera B."/>
            <person name="Abreu J."/>
            <person name="Acer S.C."/>
            <person name="Aftuck L."/>
            <person name="Alexander A."/>
            <person name="An P."/>
            <person name="Anderson E."/>
            <person name="Anderson S."/>
            <person name="Arachi H."/>
            <person name="Azer M."/>
            <person name="Bachantsang P."/>
            <person name="Barry A."/>
            <person name="Bayul T."/>
            <person name="Berlin A."/>
            <person name="Bessette D."/>
            <person name="Bloom T."/>
            <person name="Blye J."/>
            <person name="Boguslavskiy L."/>
            <person name="Bonnet C."/>
            <person name="Boukhgalter B."/>
            <person name="Bourzgui I."/>
            <person name="Brown A."/>
            <person name="Cahill P."/>
            <person name="Channer S."/>
            <person name="Cheshatsang Y."/>
            <person name="Chuda L."/>
            <person name="Citroen M."/>
            <person name="Collymore A."/>
            <person name="Cooke P."/>
            <person name="Costello M."/>
            <person name="D'Aco K."/>
            <person name="Daza R."/>
            <person name="De Haan G."/>
            <person name="DeGray S."/>
            <person name="DeMaso C."/>
            <person name="Dhargay N."/>
            <person name="Dooley K."/>
            <person name="Dooley E."/>
            <person name="Doricent M."/>
            <person name="Dorje P."/>
            <person name="Dorjee K."/>
            <person name="Dupes A."/>
            <person name="Elong R."/>
            <person name="Falk J."/>
            <person name="Farina A."/>
            <person name="Faro S."/>
            <person name="Ferguson D."/>
            <person name="Fisher S."/>
            <person name="Foley C.D."/>
            <person name="Franke A."/>
            <person name="Friedrich D."/>
            <person name="Gadbois L."/>
            <person name="Gearin G."/>
            <person name="Gearin C.R."/>
            <person name="Giannoukos G."/>
            <person name="Goode T."/>
            <person name="Graham J."/>
            <person name="Grandbois E."/>
            <person name="Grewal S."/>
            <person name="Gyaltsen K."/>
            <person name="Hafez N."/>
            <person name="Hagos B."/>
            <person name="Hall J."/>
            <person name="Henson C."/>
            <person name="Hollinger A."/>
            <person name="Honan T."/>
            <person name="Huard M.D."/>
            <person name="Hughes L."/>
            <person name="Hurhula B."/>
            <person name="Husby M.E."/>
            <person name="Kamat A."/>
            <person name="Kanga B."/>
            <person name="Kashin S."/>
            <person name="Khazanovich D."/>
            <person name="Kisner P."/>
            <person name="Lance K."/>
            <person name="Lara M."/>
            <person name="Lee W."/>
            <person name="Lennon N."/>
            <person name="Letendre F."/>
            <person name="LeVine R."/>
            <person name="Lipovsky A."/>
            <person name="Liu X."/>
            <person name="Liu J."/>
            <person name="Liu S."/>
            <person name="Lokyitsang T."/>
            <person name="Lokyitsang Y."/>
            <person name="Lubonja R."/>
            <person name="Lui A."/>
            <person name="MacDonald P."/>
            <person name="Magnisalis V."/>
            <person name="Maru K."/>
            <person name="Matthews C."/>
            <person name="McCusker W."/>
            <person name="McDonough S."/>
            <person name="Mehta T."/>
            <person name="Meldrim J."/>
            <person name="Meneus L."/>
            <person name="Mihai O."/>
            <person name="Mihalev A."/>
            <person name="Mihova T."/>
            <person name="Mittelman R."/>
            <person name="Mlenga V."/>
            <person name="Montmayeur A."/>
            <person name="Mulrain L."/>
            <person name="Navidi A."/>
            <person name="Naylor J."/>
            <person name="Negash T."/>
            <person name="Nguyen T."/>
            <person name="Nguyen N."/>
            <person name="Nicol R."/>
            <person name="Norbu C."/>
            <person name="Norbu N."/>
            <person name="Novod N."/>
            <person name="O'Neill B."/>
            <person name="Osman S."/>
            <person name="Markiewicz E."/>
            <person name="Oyono O.L."/>
            <person name="Patti C."/>
            <person name="Phunkhang P."/>
            <person name="Pierre F."/>
            <person name="Priest M."/>
            <person name="Raghuraman S."/>
            <person name="Rege F."/>
            <person name="Reyes R."/>
            <person name="Rise C."/>
            <person name="Rogov P."/>
            <person name="Ross K."/>
            <person name="Ryan E."/>
            <person name="Settipalli S."/>
            <person name="Shea T."/>
            <person name="Sherpa N."/>
            <person name="Shi L."/>
            <person name="Shih D."/>
            <person name="Sparrow T."/>
            <person name="Spaulding J."/>
            <person name="Stalker J."/>
            <person name="Stange-Thomann N."/>
            <person name="Stavropoulos S."/>
            <person name="Stone C."/>
            <person name="Strader C."/>
            <person name="Tesfaye S."/>
            <person name="Thomson T."/>
            <person name="Thoulutsang Y."/>
            <person name="Thoulutsang D."/>
            <person name="Topham K."/>
            <person name="Topping I."/>
            <person name="Tsamla T."/>
            <person name="Vassiliev H."/>
            <person name="Vo A."/>
            <person name="Wangchuk T."/>
            <person name="Wangdi T."/>
            <person name="Weiand M."/>
            <person name="Wilkinson J."/>
            <person name="Wilson A."/>
            <person name="Yadav S."/>
            <person name="Young G."/>
            <person name="Yu Q."/>
            <person name="Zembek L."/>
            <person name="Zhong D."/>
            <person name="Zimmer A."/>
            <person name="Zwirko Z."/>
            <person name="Jaffe D.B."/>
            <person name="Alvarez P."/>
            <person name="Brockman W."/>
            <person name="Butler J."/>
            <person name="Chin C."/>
            <person name="Gnerre S."/>
            <person name="Grabherr M."/>
            <person name="Kleber M."/>
            <person name="Mauceli E."/>
            <person name="MacCallum I."/>
        </authorList>
    </citation>
    <scope>NUCLEOTIDE SEQUENCE [LARGE SCALE GENOMIC DNA]</scope>
    <source>
        <strain evidence="17">Tai18E2 / Tucson 14021-0261.01</strain>
    </source>
</reference>
<dbReference type="GO" id="GO:0005886">
    <property type="term" value="C:plasma membrane"/>
    <property type="evidence" value="ECO:0007669"/>
    <property type="project" value="TreeGrafter"/>
</dbReference>
<dbReference type="FunFam" id="3.90.780.10:FF:000001">
    <property type="entry name" value="NT5E isoform 3"/>
    <property type="match status" value="1"/>
</dbReference>
<dbReference type="Proteomes" id="UP000002282">
    <property type="component" value="Chromosome 2R"/>
</dbReference>
<evidence type="ECO:0000256" key="10">
    <source>
        <dbReference type="ARBA" id="ARBA00022801"/>
    </source>
</evidence>